<protein>
    <submittedName>
        <fullName evidence="1">Uncharacterized protein</fullName>
    </submittedName>
</protein>
<proteinExistence type="predicted"/>
<keyword evidence="2" id="KW-1185">Reference proteome</keyword>
<organism evidence="1 2">
    <name type="scientific">Nocardia colli</name>
    <dbReference type="NCBI Taxonomy" id="2545717"/>
    <lineage>
        <taxon>Bacteria</taxon>
        <taxon>Bacillati</taxon>
        <taxon>Actinomycetota</taxon>
        <taxon>Actinomycetes</taxon>
        <taxon>Mycobacteriales</taxon>
        <taxon>Nocardiaceae</taxon>
        <taxon>Nocardia</taxon>
    </lineage>
</organism>
<comment type="caution">
    <text evidence="1">The sequence shown here is derived from an EMBL/GenBank/DDBJ whole genome shotgun (WGS) entry which is preliminary data.</text>
</comment>
<dbReference type="AlphaFoldDB" id="A0A5N0DW05"/>
<evidence type="ECO:0000313" key="1">
    <source>
        <dbReference type="EMBL" id="KAA8880530.1"/>
    </source>
</evidence>
<gene>
    <name evidence="1" type="ORF">F3087_41220</name>
</gene>
<dbReference type="EMBL" id="VXLC01000033">
    <property type="protein sequence ID" value="KAA8880530.1"/>
    <property type="molecule type" value="Genomic_DNA"/>
</dbReference>
<dbReference type="Proteomes" id="UP000323876">
    <property type="component" value="Unassembled WGS sequence"/>
</dbReference>
<dbReference type="RefSeq" id="WP_150407611.1">
    <property type="nucleotide sequence ID" value="NZ_VXLC01000033.1"/>
</dbReference>
<reference evidence="1 2" key="1">
    <citation type="submission" date="2019-09" db="EMBL/GenBank/DDBJ databases">
        <authorList>
            <person name="Wang X."/>
        </authorList>
    </citation>
    <scope>NUCLEOTIDE SEQUENCE [LARGE SCALE GENOMIC DNA]</scope>
    <source>
        <strain evidence="1 2">CICC 11023</strain>
    </source>
</reference>
<dbReference type="OrthoDB" id="4562760at2"/>
<sequence length="130" mass="13939">MTNEVSATIHGASPAIVHLLRRAAAVAAANGRNVLSPEDVQSALLDGRPSVLEVHWPRVGGEPLRRGQINDFDPTAPQEALAYPELVELVRSIVPGPVHEKFNSAQPVSITYSVSGPDAEEFRAVIDRAE</sequence>
<evidence type="ECO:0000313" key="2">
    <source>
        <dbReference type="Proteomes" id="UP000323876"/>
    </source>
</evidence>
<accession>A0A5N0DW05</accession>
<name>A0A5N0DW05_9NOCA</name>